<dbReference type="EMBL" id="AGWX01000004">
    <property type="protein sequence ID" value="EKS37175.1"/>
    <property type="molecule type" value="Genomic_DNA"/>
</dbReference>
<dbReference type="AlphaFoldDB" id="K8PC33"/>
<evidence type="ECO:0000313" key="1">
    <source>
        <dbReference type="EMBL" id="EKS37175.1"/>
    </source>
</evidence>
<accession>K8PC33</accession>
<reference evidence="1 2" key="1">
    <citation type="submission" date="2012-04" db="EMBL/GenBank/DDBJ databases">
        <title>The Genome Sequence of Afipia broomeae ATCC 49717.</title>
        <authorList>
            <consortium name="The Broad Institute Genome Sequencing Platform"/>
            <person name="Earl A."/>
            <person name="Ward D."/>
            <person name="Feldgarden M."/>
            <person name="Gevers D."/>
            <person name="Huys G."/>
            <person name="Walker B."/>
            <person name="Young S.K."/>
            <person name="Zeng Q."/>
            <person name="Gargeya S."/>
            <person name="Fitzgerald M."/>
            <person name="Haas B."/>
            <person name="Abouelleil A."/>
            <person name="Alvarado L."/>
            <person name="Arachchi H.M."/>
            <person name="Berlin A."/>
            <person name="Chapman S.B."/>
            <person name="Goldberg J."/>
            <person name="Griggs A."/>
            <person name="Gujja S."/>
            <person name="Hansen M."/>
            <person name="Howarth C."/>
            <person name="Imamovic A."/>
            <person name="Larimer J."/>
            <person name="McCowen C."/>
            <person name="Montmayeur A."/>
            <person name="Murphy C."/>
            <person name="Neiman D."/>
            <person name="Pearson M."/>
            <person name="Priest M."/>
            <person name="Roberts A."/>
            <person name="Saif S."/>
            <person name="Shea T."/>
            <person name="Sisk P."/>
            <person name="Sykes S."/>
            <person name="Wortman J."/>
            <person name="Nusbaum C."/>
            <person name="Birren B."/>
        </authorList>
    </citation>
    <scope>NUCLEOTIDE SEQUENCE [LARGE SCALE GENOMIC DNA]</scope>
    <source>
        <strain evidence="1 2">ATCC 49717</strain>
    </source>
</reference>
<evidence type="ECO:0000313" key="2">
    <source>
        <dbReference type="Proteomes" id="UP000001096"/>
    </source>
</evidence>
<dbReference type="Proteomes" id="UP000001096">
    <property type="component" value="Unassembled WGS sequence"/>
</dbReference>
<dbReference type="HOGENOM" id="CLU_2406775_0_0_5"/>
<gene>
    <name evidence="1" type="ORF">HMPREF9695_03593</name>
</gene>
<name>K8PC33_9BRAD</name>
<organism evidence="1 2">
    <name type="scientific">Afipia broomeae ATCC 49717</name>
    <dbReference type="NCBI Taxonomy" id="883078"/>
    <lineage>
        <taxon>Bacteria</taxon>
        <taxon>Pseudomonadati</taxon>
        <taxon>Pseudomonadota</taxon>
        <taxon>Alphaproteobacteria</taxon>
        <taxon>Hyphomicrobiales</taxon>
        <taxon>Nitrobacteraceae</taxon>
        <taxon>Afipia</taxon>
    </lineage>
</organism>
<sequence length="92" mass="10882">MYADRSRPVAFRRGIARDAARFVMRAAKASKLATSLIWMATKTALIEQIRSLCMQRVKMRIRSAYSCWDRKNDTTISWRDWPAIEWFGRSYM</sequence>
<comment type="caution">
    <text evidence="1">The sequence shown here is derived from an EMBL/GenBank/DDBJ whole genome shotgun (WGS) entry which is preliminary data.</text>
</comment>
<keyword evidence="2" id="KW-1185">Reference proteome</keyword>
<protein>
    <submittedName>
        <fullName evidence="1">Uncharacterized protein</fullName>
    </submittedName>
</protein>
<proteinExistence type="predicted"/>